<keyword evidence="6" id="KW-0804">Transcription</keyword>
<gene>
    <name evidence="11" type="ORF">ONB1V03_LOCUS15186</name>
</gene>
<dbReference type="Pfam" id="PF00096">
    <property type="entry name" value="zf-C2H2"/>
    <property type="match status" value="1"/>
</dbReference>
<evidence type="ECO:0000256" key="5">
    <source>
        <dbReference type="ARBA" id="ARBA00023015"/>
    </source>
</evidence>
<accession>A0A7R9MET3</accession>
<feature type="domain" description="C2H2-type" evidence="10">
    <location>
        <begin position="492"/>
        <end position="521"/>
    </location>
</feature>
<dbReference type="AlphaFoldDB" id="A0A7R9MET3"/>
<feature type="domain" description="C2H2-type" evidence="10">
    <location>
        <begin position="573"/>
        <end position="603"/>
    </location>
</feature>
<dbReference type="SMART" id="SM00355">
    <property type="entry name" value="ZnF_C2H2"/>
    <property type="match status" value="16"/>
</dbReference>
<evidence type="ECO:0000259" key="10">
    <source>
        <dbReference type="PROSITE" id="PS50157"/>
    </source>
</evidence>
<organism evidence="11">
    <name type="scientific">Oppiella nova</name>
    <dbReference type="NCBI Taxonomy" id="334625"/>
    <lineage>
        <taxon>Eukaryota</taxon>
        <taxon>Metazoa</taxon>
        <taxon>Ecdysozoa</taxon>
        <taxon>Arthropoda</taxon>
        <taxon>Chelicerata</taxon>
        <taxon>Arachnida</taxon>
        <taxon>Acari</taxon>
        <taxon>Acariformes</taxon>
        <taxon>Sarcoptiformes</taxon>
        <taxon>Oribatida</taxon>
        <taxon>Brachypylina</taxon>
        <taxon>Oppioidea</taxon>
        <taxon>Oppiidae</taxon>
        <taxon>Oppiella</taxon>
    </lineage>
</organism>
<dbReference type="GO" id="GO:0008270">
    <property type="term" value="F:zinc ion binding"/>
    <property type="evidence" value="ECO:0007669"/>
    <property type="project" value="UniProtKB-KW"/>
</dbReference>
<feature type="domain" description="C2H2-type" evidence="10">
    <location>
        <begin position="299"/>
        <end position="328"/>
    </location>
</feature>
<keyword evidence="4" id="KW-0862">Zinc</keyword>
<dbReference type="PANTHER" id="PTHR46179">
    <property type="entry name" value="ZINC FINGER PROTEIN"/>
    <property type="match status" value="1"/>
</dbReference>
<feature type="domain" description="C2H2-type" evidence="10">
    <location>
        <begin position="800"/>
        <end position="829"/>
    </location>
</feature>
<reference evidence="11" key="1">
    <citation type="submission" date="2020-11" db="EMBL/GenBank/DDBJ databases">
        <authorList>
            <person name="Tran Van P."/>
        </authorList>
    </citation>
    <scope>NUCLEOTIDE SEQUENCE</scope>
</reference>
<evidence type="ECO:0000313" key="12">
    <source>
        <dbReference type="Proteomes" id="UP000728032"/>
    </source>
</evidence>
<feature type="domain" description="C2H2-type" evidence="10">
    <location>
        <begin position="706"/>
        <end position="735"/>
    </location>
</feature>
<keyword evidence="5" id="KW-0805">Transcription regulation</keyword>
<evidence type="ECO:0000256" key="4">
    <source>
        <dbReference type="ARBA" id="ARBA00022833"/>
    </source>
</evidence>
<evidence type="ECO:0000256" key="3">
    <source>
        <dbReference type="ARBA" id="ARBA00022771"/>
    </source>
</evidence>
<feature type="domain" description="C2H2-type" evidence="10">
    <location>
        <begin position="603"/>
        <end position="634"/>
    </location>
</feature>
<feature type="region of interest" description="Disordered" evidence="9">
    <location>
        <begin position="515"/>
        <end position="559"/>
    </location>
</feature>
<feature type="domain" description="C2H2-type" evidence="10">
    <location>
        <begin position="735"/>
        <end position="761"/>
    </location>
</feature>
<feature type="domain" description="C2H2-type" evidence="10">
    <location>
        <begin position="460"/>
        <end position="491"/>
    </location>
</feature>
<feature type="compositionally biased region" description="Basic and acidic residues" evidence="9">
    <location>
        <begin position="539"/>
        <end position="552"/>
    </location>
</feature>
<keyword evidence="2" id="KW-0479">Metal-binding</keyword>
<dbReference type="PANTHER" id="PTHR46179:SF13">
    <property type="entry name" value="C2H2-TYPE DOMAIN-CONTAINING PROTEIN"/>
    <property type="match status" value="1"/>
</dbReference>
<dbReference type="EMBL" id="OC930107">
    <property type="protein sequence ID" value="CAD7658565.1"/>
    <property type="molecule type" value="Genomic_DNA"/>
</dbReference>
<feature type="non-terminal residue" evidence="11">
    <location>
        <position position="1"/>
    </location>
</feature>
<dbReference type="GO" id="GO:0005634">
    <property type="term" value="C:nucleus"/>
    <property type="evidence" value="ECO:0007669"/>
    <property type="project" value="UniProtKB-SubCell"/>
</dbReference>
<evidence type="ECO:0000256" key="9">
    <source>
        <dbReference type="SAM" id="MobiDB-lite"/>
    </source>
</evidence>
<dbReference type="GO" id="GO:0006357">
    <property type="term" value="P:regulation of transcription by RNA polymerase II"/>
    <property type="evidence" value="ECO:0007669"/>
    <property type="project" value="TreeGrafter"/>
</dbReference>
<dbReference type="InterPro" id="IPR013087">
    <property type="entry name" value="Znf_C2H2_type"/>
</dbReference>
<feature type="domain" description="C2H2-type" evidence="10">
    <location>
        <begin position="431"/>
        <end position="460"/>
    </location>
</feature>
<proteinExistence type="predicted"/>
<evidence type="ECO:0000256" key="1">
    <source>
        <dbReference type="ARBA" id="ARBA00004123"/>
    </source>
</evidence>
<keyword evidence="3 8" id="KW-0863">Zinc-finger</keyword>
<evidence type="ECO:0000256" key="2">
    <source>
        <dbReference type="ARBA" id="ARBA00022723"/>
    </source>
</evidence>
<dbReference type="InterPro" id="IPR051061">
    <property type="entry name" value="Zinc_finger_trans_reg"/>
</dbReference>
<dbReference type="Proteomes" id="UP000728032">
    <property type="component" value="Unassembled WGS sequence"/>
</dbReference>
<dbReference type="OrthoDB" id="6536601at2759"/>
<dbReference type="PROSITE" id="PS50157">
    <property type="entry name" value="ZINC_FINGER_C2H2_2"/>
    <property type="match status" value="10"/>
</dbReference>
<name>A0A7R9MET3_9ACAR</name>
<sequence length="834" mass="95972">MDETYETYSSMADMSRRELYSVVNALKRENNCLKTDLQTFAVISRKCRQYLRDLLNSGHIDSRVTKEILDLIDMNAQKTVVAVDALNVSLRMGLKKNIVWIDSQLIGIDRQPKSEVFTDREDADSDGHQSDDFDVNYGSADECEDTAVRPRSVGTSGYGLRPKCPKKRLSFAITPEVKTIPRDYRGVFSEQIMGVRLVGNCVCDHHNCGKSFSSYTNLRRHQSYTHPDKRFFCDHLNCCAHFGTIDRLTAHKRCGDHRRHDEPYECGLNGCKYWTASRDDLLEHIRGHPLVDQNSDKLLICDFIGCAKQFARSDHFKAHKRTHQRPDYCCDITDCFTSYAKRSELVHHLMSEHQKYLCDRKGCDYMTDDTEDLLAHQLNHTNVNQGVDESVTVLDNNLIVNTVNKRKHDEDITDEHMPQSVAKKLKINERYVCDYRDCQKSYCDQKGLREHQMSHFGKRFYCDYKKCCKHFSHSSSLRLHKRNGDHEFGQTYSCGVGGCDFVTKTRSVLEKHIITHTPRKDRRSDRSTGATDPTIPVIDSERSTRSKARADESMGDNSDVGSDGKVVLIDGQYCCGYNGCDKTYNSITYLKRHQSSTHSYKRYFCVHKKCSKHFARIDGLNKHLKSGAHAFGQPFVCGYNGCTYDTKTQHSLIAHFKTSHSLDWEQADTTTTATDTVDDHNPLMDEEMDDNSDDEYVERKSWPKKLLCDFAGCEKSYTDRRSLNEHKVIHSGRRFFCDFENCCKHFGHSSNLREHVRAGTHLLADEYRCSKNGCDYRSAVREEIEEHITGHSSDTCGGEFVCDWNGCAKRFRLQRTLAQHRQFHSTQPTRQCLI</sequence>
<dbReference type="EMBL" id="CAJPVJ010015282">
    <property type="protein sequence ID" value="CAG2175751.1"/>
    <property type="molecule type" value="Genomic_DNA"/>
</dbReference>
<evidence type="ECO:0000256" key="7">
    <source>
        <dbReference type="ARBA" id="ARBA00023242"/>
    </source>
</evidence>
<dbReference type="Gene3D" id="3.30.160.60">
    <property type="entry name" value="Classic Zinc Finger"/>
    <property type="match status" value="5"/>
</dbReference>
<keyword evidence="12" id="KW-1185">Reference proteome</keyword>
<evidence type="ECO:0000256" key="8">
    <source>
        <dbReference type="PROSITE-ProRule" id="PRU00042"/>
    </source>
</evidence>
<feature type="domain" description="C2H2-type" evidence="10">
    <location>
        <begin position="201"/>
        <end position="231"/>
    </location>
</feature>
<dbReference type="PROSITE" id="PS00028">
    <property type="entry name" value="ZINC_FINGER_C2H2_1"/>
    <property type="match status" value="11"/>
</dbReference>
<keyword evidence="7" id="KW-0539">Nucleus</keyword>
<evidence type="ECO:0000256" key="6">
    <source>
        <dbReference type="ARBA" id="ARBA00023163"/>
    </source>
</evidence>
<protein>
    <recommendedName>
        <fullName evidence="10">C2H2-type domain-containing protein</fullName>
    </recommendedName>
</protein>
<evidence type="ECO:0000313" key="11">
    <source>
        <dbReference type="EMBL" id="CAD7658565.1"/>
    </source>
</evidence>
<comment type="subcellular location">
    <subcellularLocation>
        <location evidence="1">Nucleus</location>
    </subcellularLocation>
</comment>